<proteinExistence type="predicted"/>
<organism evidence="2 3">
    <name type="scientific">Chloroflexus islandicus</name>
    <dbReference type="NCBI Taxonomy" id="1707952"/>
    <lineage>
        <taxon>Bacteria</taxon>
        <taxon>Bacillati</taxon>
        <taxon>Chloroflexota</taxon>
        <taxon>Chloroflexia</taxon>
        <taxon>Chloroflexales</taxon>
        <taxon>Chloroflexineae</taxon>
        <taxon>Chloroflexaceae</taxon>
        <taxon>Chloroflexus</taxon>
    </lineage>
</organism>
<evidence type="ECO:0000313" key="3">
    <source>
        <dbReference type="Proteomes" id="UP000078287"/>
    </source>
</evidence>
<feature type="compositionally biased region" description="Polar residues" evidence="1">
    <location>
        <begin position="60"/>
        <end position="72"/>
    </location>
</feature>
<sequence length="72" mass="7961">MSADFERLIGRAVLDPAFRKRLLADPDAAAKEAGLQPAPEEMDRLRKALADPAQRKQLEQIDQQTASLSGWS</sequence>
<dbReference type="EMBL" id="LWQS01000032">
    <property type="protein sequence ID" value="OAN48350.1"/>
    <property type="molecule type" value="Genomic_DNA"/>
</dbReference>
<dbReference type="Proteomes" id="UP000078287">
    <property type="component" value="Unassembled WGS sequence"/>
</dbReference>
<accession>A0A178MI85</accession>
<dbReference type="InterPro" id="IPR036648">
    <property type="entry name" value="CN_Hdrase_a/SCN_Hdrase_g_sf"/>
</dbReference>
<keyword evidence="3" id="KW-1185">Reference proteome</keyword>
<dbReference type="AlphaFoldDB" id="A0A178MI85"/>
<evidence type="ECO:0000256" key="1">
    <source>
        <dbReference type="SAM" id="MobiDB-lite"/>
    </source>
</evidence>
<feature type="region of interest" description="Disordered" evidence="1">
    <location>
        <begin position="53"/>
        <end position="72"/>
    </location>
</feature>
<comment type="caution">
    <text evidence="2">The sequence shown here is derived from an EMBL/GenBank/DDBJ whole genome shotgun (WGS) entry which is preliminary data.</text>
</comment>
<gene>
    <name evidence="2" type="ORF">A6A03_08180</name>
</gene>
<reference evidence="2 3" key="1">
    <citation type="submission" date="2016-04" db="EMBL/GenBank/DDBJ databases">
        <title>Chloroflexus islandicus sp. nov., a thermophilic filamentous anoxygenic phototrophic bacterium from geyser Strokkur (Iceland).</title>
        <authorList>
            <person name="Gaisin V.A."/>
            <person name="Kalashnikov A.M."/>
            <person name="Sukhacheva M.V."/>
            <person name="Grouzdev D.S."/>
            <person name="Ivanov T.M."/>
            <person name="Kuznetsov B."/>
            <person name="Gorlenko V.M."/>
        </authorList>
    </citation>
    <scope>NUCLEOTIDE SEQUENCE [LARGE SCALE GENOMIC DNA]</scope>
    <source>
        <strain evidence="3">isl-2</strain>
    </source>
</reference>
<evidence type="ECO:0000313" key="2">
    <source>
        <dbReference type="EMBL" id="OAN48350.1"/>
    </source>
</evidence>
<dbReference type="InterPro" id="IPR029502">
    <property type="entry name" value="Ribosomal_synth"/>
</dbReference>
<name>A0A178MI85_9CHLR</name>
<dbReference type="Gene3D" id="3.90.330.10">
    <property type="entry name" value="Nitrile hydratase alpha /Thiocyanate hydrolase gamma"/>
    <property type="match status" value="1"/>
</dbReference>
<dbReference type="Pfam" id="PF14407">
    <property type="entry name" value="Frankia_peptide"/>
    <property type="match status" value="1"/>
</dbReference>
<dbReference type="OrthoDB" id="164369at2"/>
<dbReference type="GO" id="GO:0046914">
    <property type="term" value="F:transition metal ion binding"/>
    <property type="evidence" value="ECO:0007669"/>
    <property type="project" value="InterPro"/>
</dbReference>
<dbReference type="GO" id="GO:0003824">
    <property type="term" value="F:catalytic activity"/>
    <property type="evidence" value="ECO:0007669"/>
    <property type="project" value="InterPro"/>
</dbReference>
<dbReference type="NCBIfam" id="NF038399">
    <property type="entry name" value="NH_RiPP_Os17"/>
    <property type="match status" value="1"/>
</dbReference>
<dbReference type="RefSeq" id="WP_066783045.1">
    <property type="nucleotide sequence ID" value="NZ_LWQS01000032.1"/>
</dbReference>
<dbReference type="SUPFAM" id="SSF56209">
    <property type="entry name" value="Nitrile hydratase alpha chain"/>
    <property type="match status" value="1"/>
</dbReference>
<protein>
    <recommendedName>
        <fullName evidence="4">Extradiol ring-cleavage dioxygenase LigAB LigA subunit domain-containing protein</fullName>
    </recommendedName>
</protein>
<evidence type="ECO:0008006" key="4">
    <source>
        <dbReference type="Google" id="ProtNLM"/>
    </source>
</evidence>